<dbReference type="Proteomes" id="UP001268819">
    <property type="component" value="Unassembled WGS sequence"/>
</dbReference>
<accession>A0ABU1PTN3</accession>
<dbReference type="PANTHER" id="PTHR40393:SF1">
    <property type="entry name" value="LYSINE BIOSYNTHESIS PROTEIN-RELATED"/>
    <property type="match status" value="1"/>
</dbReference>
<name>A0ABU1PTN3_9PSEU</name>
<gene>
    <name evidence="1" type="ORF">J2S66_002385</name>
</gene>
<dbReference type="InterPro" id="IPR005906">
    <property type="entry name" value="LysW"/>
</dbReference>
<reference evidence="1 2" key="1">
    <citation type="submission" date="2023-07" db="EMBL/GenBank/DDBJ databases">
        <title>Sequencing the genomes of 1000 actinobacteria strains.</title>
        <authorList>
            <person name="Klenk H.-P."/>
        </authorList>
    </citation>
    <scope>NUCLEOTIDE SEQUENCE [LARGE SCALE GENOMIC DNA]</scope>
    <source>
        <strain evidence="1 2">DSM 43749</strain>
    </source>
</reference>
<protein>
    <submittedName>
        <fullName evidence="1">Alpha-aminoadipate carrier protein LysW</fullName>
    </submittedName>
</protein>
<proteinExistence type="predicted"/>
<dbReference type="EMBL" id="JAVDSG010000001">
    <property type="protein sequence ID" value="MDR6594001.1"/>
    <property type="molecule type" value="Genomic_DNA"/>
</dbReference>
<dbReference type="Pfam" id="PF21344">
    <property type="entry name" value="Zn_ribbon_LysW"/>
    <property type="match status" value="1"/>
</dbReference>
<dbReference type="PANTHER" id="PTHR40393">
    <property type="entry name" value="LYSINE BIOSYNTHESIS PROTEIN-RELATED-RELATED"/>
    <property type="match status" value="1"/>
</dbReference>
<keyword evidence="2" id="KW-1185">Reference proteome</keyword>
<comment type="caution">
    <text evidence="1">The sequence shown here is derived from an EMBL/GenBank/DDBJ whole genome shotgun (WGS) entry which is preliminary data.</text>
</comment>
<organism evidence="1 2">
    <name type="scientific">Saccharothrix longispora</name>
    <dbReference type="NCBI Taxonomy" id="33920"/>
    <lineage>
        <taxon>Bacteria</taxon>
        <taxon>Bacillati</taxon>
        <taxon>Actinomycetota</taxon>
        <taxon>Actinomycetes</taxon>
        <taxon>Pseudonocardiales</taxon>
        <taxon>Pseudonocardiaceae</taxon>
        <taxon>Saccharothrix</taxon>
    </lineage>
</organism>
<sequence>MAATACPECEGSVELAESLTQNEILECPDCLSELEVVTTNPPVLALAPEMAEDWGE</sequence>
<evidence type="ECO:0000313" key="2">
    <source>
        <dbReference type="Proteomes" id="UP001268819"/>
    </source>
</evidence>
<dbReference type="Gene3D" id="2.20.28.160">
    <property type="match status" value="1"/>
</dbReference>
<dbReference type="RefSeq" id="WP_310306988.1">
    <property type="nucleotide sequence ID" value="NZ_BAAAXB010000001.1"/>
</dbReference>
<evidence type="ECO:0000313" key="1">
    <source>
        <dbReference type="EMBL" id="MDR6594001.1"/>
    </source>
</evidence>